<feature type="compositionally biased region" description="Polar residues" evidence="6">
    <location>
        <begin position="583"/>
        <end position="598"/>
    </location>
</feature>
<evidence type="ECO:0000256" key="4">
    <source>
        <dbReference type="ARBA" id="ARBA00023136"/>
    </source>
</evidence>
<evidence type="ECO:0000256" key="1">
    <source>
        <dbReference type="ARBA" id="ARBA00004370"/>
    </source>
</evidence>
<feature type="compositionally biased region" description="Polar residues" evidence="6">
    <location>
        <begin position="635"/>
        <end position="661"/>
    </location>
</feature>
<name>A0A3R7PU18_PENVA</name>
<dbReference type="GO" id="GO:0016020">
    <property type="term" value="C:membrane"/>
    <property type="evidence" value="ECO:0007669"/>
    <property type="project" value="UniProtKB-SubCell"/>
</dbReference>
<dbReference type="InterPro" id="IPR021134">
    <property type="entry name" value="Bestrophin-like"/>
</dbReference>
<dbReference type="PANTHER" id="PTHR10736">
    <property type="entry name" value="BESTROPHIN"/>
    <property type="match status" value="1"/>
</dbReference>
<feature type="non-terminal residue" evidence="8">
    <location>
        <position position="1"/>
    </location>
</feature>
<feature type="region of interest" description="Disordered" evidence="6">
    <location>
        <begin position="424"/>
        <end position="448"/>
    </location>
</feature>
<keyword evidence="2 7" id="KW-0812">Transmembrane</keyword>
<comment type="similarity">
    <text evidence="5">Belongs to the anion channel-forming bestrophin (TC 1.A.46) family. Calcium-sensitive chloride channel subfamily.</text>
</comment>
<organism evidence="8 9">
    <name type="scientific">Penaeus vannamei</name>
    <name type="common">Whiteleg shrimp</name>
    <name type="synonym">Litopenaeus vannamei</name>
    <dbReference type="NCBI Taxonomy" id="6689"/>
    <lineage>
        <taxon>Eukaryota</taxon>
        <taxon>Metazoa</taxon>
        <taxon>Ecdysozoa</taxon>
        <taxon>Arthropoda</taxon>
        <taxon>Crustacea</taxon>
        <taxon>Multicrustacea</taxon>
        <taxon>Malacostraca</taxon>
        <taxon>Eumalacostraca</taxon>
        <taxon>Eucarida</taxon>
        <taxon>Decapoda</taxon>
        <taxon>Dendrobranchiata</taxon>
        <taxon>Penaeoidea</taxon>
        <taxon>Penaeidae</taxon>
        <taxon>Penaeus</taxon>
    </lineage>
</organism>
<reference evidence="8 9" key="1">
    <citation type="submission" date="2018-04" db="EMBL/GenBank/DDBJ databases">
        <authorList>
            <person name="Zhang X."/>
            <person name="Yuan J."/>
            <person name="Li F."/>
            <person name="Xiang J."/>
        </authorList>
    </citation>
    <scope>NUCLEOTIDE SEQUENCE [LARGE SCALE GENOMIC DNA]</scope>
    <source>
        <tissue evidence="8">Muscle</tissue>
    </source>
</reference>
<feature type="region of interest" description="Disordered" evidence="6">
    <location>
        <begin position="496"/>
        <end position="516"/>
    </location>
</feature>
<feature type="region of interest" description="Disordered" evidence="6">
    <location>
        <begin position="454"/>
        <end position="473"/>
    </location>
</feature>
<feature type="transmembrane region" description="Helical" evidence="7">
    <location>
        <begin position="248"/>
        <end position="266"/>
    </location>
</feature>
<dbReference type="OrthoDB" id="201595at2759"/>
<sequence>WKGSIYKLVWPELLFYTSLYYTCSATYRFVLDESQRRTFEKVSIYCESFIDLIPVSFVLGFYVSIVVQRWWDQYMSLPWPDSLALFVSTSIHGQDERSRLMRRTVMRYVNLTELITLVMISPTVKKRFPTLDHLVEAGFMTSNEKKIFDDLDAKTSHPKYWMPLVWAGSIVSRARKEGRIRDDFAVKTIIDEINRFRGLCGGLLSYDWISIPLVYTQVVTLAVYTFFLGTIMGRQFLDPKQNIPKHTLDFFVPVFTLLQFFFYMGWLKVAESLVNPFGEDDDDFEVNWLVDRNLQVSYLIVDEMHSEHPELIQDMYWDEIFPQELPYTVASEQFRREPPQGSTAHIEVPEPDQEFLPLLEEMDDEEDLQEENVGDVKVDMKNGTQAIDIMKKTGSIGSSISRMSSQTMASRKPSMLSMLMQKVRSGSHENVRRRSSKPLGSTTSMRHMRKQRGLMRSASRMSSSSQVCQSPESVARNPTIITQDSAIFRMSDLSLNTGQRDDAPSPRVKGRHPSCEDDEPILIKIKRRDNTGRVISPTSDEYDVLSESSRTHLLPSRQRKESERFSESIGDEISEADFELSTKGESQGSNASIRTSIFQGDGDEDDISMEERSASLARKRRRGLNFKGALTKILSPTPSIHADNGSTASLRSFSGSKSPVSGTPPYSKFTYPKYENQDSRSVSASEPVSPAHKSPVQQCRESRSLAALVHHQNVPGQSVRSPPQQIFSPVSKIHSNEPPGEQGLSHPFSGDFAMSSEEMSPHKPAVEEPGGIFMFQEPDGAYKPAAADEDLHTIADDIIKTIPERHYEPVTVGHLEPIAEKVSEGHLESIAEKVPERHFESMTGGHLEPIAEKPFENMSTVSLEPIAEEKPKSELEMSQETGNSEAKDKLGEWV</sequence>
<protein>
    <submittedName>
        <fullName evidence="8">Putative Bestrophin-2</fullName>
    </submittedName>
</protein>
<dbReference type="PANTHER" id="PTHR10736:SF65">
    <property type="entry name" value="BESTROPHIN 1, ISOFORM C-RELATED"/>
    <property type="match status" value="1"/>
</dbReference>
<evidence type="ECO:0000256" key="6">
    <source>
        <dbReference type="SAM" id="MobiDB-lite"/>
    </source>
</evidence>
<feature type="compositionally biased region" description="Acidic residues" evidence="6">
    <location>
        <begin position="569"/>
        <end position="578"/>
    </location>
</feature>
<feature type="region of interest" description="Disordered" evidence="6">
    <location>
        <begin position="546"/>
        <end position="607"/>
    </location>
</feature>
<evidence type="ECO:0000313" key="9">
    <source>
        <dbReference type="Proteomes" id="UP000283509"/>
    </source>
</evidence>
<evidence type="ECO:0000256" key="7">
    <source>
        <dbReference type="SAM" id="Phobius"/>
    </source>
</evidence>
<comment type="subcellular location">
    <subcellularLocation>
        <location evidence="1">Membrane</location>
    </subcellularLocation>
</comment>
<feature type="compositionally biased region" description="Low complexity" evidence="6">
    <location>
        <begin position="455"/>
        <end position="473"/>
    </location>
</feature>
<dbReference type="InterPro" id="IPR000615">
    <property type="entry name" value="Bestrophin"/>
</dbReference>
<dbReference type="EMBL" id="QCYY01000800">
    <property type="protein sequence ID" value="ROT82589.1"/>
    <property type="molecule type" value="Genomic_DNA"/>
</dbReference>
<feature type="compositionally biased region" description="Basic and acidic residues" evidence="6">
    <location>
        <begin position="885"/>
        <end position="894"/>
    </location>
</feature>
<proteinExistence type="inferred from homology"/>
<dbReference type="GO" id="GO:0005254">
    <property type="term" value="F:chloride channel activity"/>
    <property type="evidence" value="ECO:0007669"/>
    <property type="project" value="InterPro"/>
</dbReference>
<feature type="region of interest" description="Disordered" evidence="6">
    <location>
        <begin position="635"/>
        <end position="701"/>
    </location>
</feature>
<evidence type="ECO:0000313" key="8">
    <source>
        <dbReference type="EMBL" id="ROT82589.1"/>
    </source>
</evidence>
<feature type="region of interest" description="Disordered" evidence="6">
    <location>
        <begin position="839"/>
        <end position="894"/>
    </location>
</feature>
<feature type="transmembrane region" description="Helical" evidence="7">
    <location>
        <begin position="208"/>
        <end position="227"/>
    </location>
</feature>
<reference evidence="8 9" key="2">
    <citation type="submission" date="2019-01" db="EMBL/GenBank/DDBJ databases">
        <title>The decoding of complex shrimp genome reveals the adaptation for benthos swimmer, frequently molting mechanism and breeding impact on genome.</title>
        <authorList>
            <person name="Sun Y."/>
            <person name="Gao Y."/>
            <person name="Yu Y."/>
        </authorList>
    </citation>
    <scope>NUCLEOTIDE SEQUENCE [LARGE SCALE GENOMIC DNA]</scope>
    <source>
        <tissue evidence="8">Muscle</tissue>
    </source>
</reference>
<dbReference type="AlphaFoldDB" id="A0A3R7PU18"/>
<feature type="transmembrane region" description="Helical" evidence="7">
    <location>
        <begin position="13"/>
        <end position="31"/>
    </location>
</feature>
<evidence type="ECO:0000256" key="5">
    <source>
        <dbReference type="ARBA" id="ARBA00034769"/>
    </source>
</evidence>
<gene>
    <name evidence="8" type="ORF">C7M84_024243</name>
</gene>
<evidence type="ECO:0000256" key="2">
    <source>
        <dbReference type="ARBA" id="ARBA00022692"/>
    </source>
</evidence>
<dbReference type="Proteomes" id="UP000283509">
    <property type="component" value="Unassembled WGS sequence"/>
</dbReference>
<accession>A0A3R7PU18</accession>
<feature type="transmembrane region" description="Helical" evidence="7">
    <location>
        <begin position="52"/>
        <end position="71"/>
    </location>
</feature>
<keyword evidence="3 7" id="KW-1133">Transmembrane helix</keyword>
<comment type="caution">
    <text evidence="8">The sequence shown here is derived from an EMBL/GenBank/DDBJ whole genome shotgun (WGS) entry which is preliminary data.</text>
</comment>
<keyword evidence="9" id="KW-1185">Reference proteome</keyword>
<keyword evidence="4 7" id="KW-0472">Membrane</keyword>
<evidence type="ECO:0000256" key="3">
    <source>
        <dbReference type="ARBA" id="ARBA00022989"/>
    </source>
</evidence>
<dbReference type="Pfam" id="PF01062">
    <property type="entry name" value="Bestrophin"/>
    <property type="match status" value="1"/>
</dbReference>